<keyword evidence="1" id="KW-0472">Membrane</keyword>
<feature type="transmembrane region" description="Helical" evidence="1">
    <location>
        <begin position="6"/>
        <end position="26"/>
    </location>
</feature>
<keyword evidence="1" id="KW-0337">GPI-anchor biosynthesis</keyword>
<name>A0A815PWT5_9BILA</name>
<evidence type="ECO:0000256" key="1">
    <source>
        <dbReference type="RuleBase" id="RU367138"/>
    </source>
</evidence>
<dbReference type="PANTHER" id="PTHR12250">
    <property type="entry name" value="PHOSPHATIDYLINOSITOL GLYCAN, CLASS N"/>
    <property type="match status" value="1"/>
</dbReference>
<dbReference type="AlphaFoldDB" id="A0A815PWT5"/>
<dbReference type="SUPFAM" id="SSF53649">
    <property type="entry name" value="Alkaline phosphatase-like"/>
    <property type="match status" value="1"/>
</dbReference>
<dbReference type="EC" id="2.-.-.-" evidence="1"/>
<comment type="caution">
    <text evidence="2">The sequence shown here is derived from an EMBL/GenBank/DDBJ whole genome shotgun (WGS) entry which is preliminary data.</text>
</comment>
<organism evidence="2 3">
    <name type="scientific">Rotaria sordida</name>
    <dbReference type="NCBI Taxonomy" id="392033"/>
    <lineage>
        <taxon>Eukaryota</taxon>
        <taxon>Metazoa</taxon>
        <taxon>Spiralia</taxon>
        <taxon>Gnathifera</taxon>
        <taxon>Rotifera</taxon>
        <taxon>Eurotatoria</taxon>
        <taxon>Bdelloidea</taxon>
        <taxon>Philodinida</taxon>
        <taxon>Philodinidae</taxon>
        <taxon>Rotaria</taxon>
    </lineage>
</organism>
<dbReference type="EMBL" id="CAJNOU010004785">
    <property type="protein sequence ID" value="CAF1455010.1"/>
    <property type="molecule type" value="Genomic_DNA"/>
</dbReference>
<sequence>METKRFIILILLSHLVLFYSIFDVYFTSPINHGMPVHRSTQSPRAKRLVLFVADGLRADKLFQQLNNTPYLNSIIQNRTTSGGTDNSFIHPLDEQASGTHIYELSLPSSITLIPRSIKSIKFFETNVTIERFLYYSSVFSTVNSHGKLLNAFNLTSHNNFIPNGFLTLHEQGRFIGQIYLPDITQGETYTMKFGYDADVIYRRQVKILEDNKKSKSITYNVEYIFENYKSSHDVHLYFIESFTSLKYFQIKNISISNDNKNLPDLISYGTDLRGYMIIPCQRIPKIISYNLITYKIKSKLYIHEQ</sequence>
<dbReference type="InterPro" id="IPR017850">
    <property type="entry name" value="Alkaline_phosphatase_core_sf"/>
</dbReference>
<evidence type="ECO:0000313" key="2">
    <source>
        <dbReference type="EMBL" id="CAF1455010.1"/>
    </source>
</evidence>
<proteinExistence type="inferred from homology"/>
<comment type="caution">
    <text evidence="1">Lacks conserved residue(s) required for the propagation of feature annotation.</text>
</comment>
<comment type="subcellular location">
    <subcellularLocation>
        <location evidence="1">Endoplasmic reticulum membrane</location>
        <topology evidence="1">Multi-pass membrane protein</topology>
    </subcellularLocation>
</comment>
<dbReference type="UniPathway" id="UPA00196"/>
<accession>A0A815PWT5</accession>
<comment type="pathway">
    <text evidence="1">Glycolipid biosynthesis; glycosylphosphatidylinositol-anchor biosynthesis.</text>
</comment>
<keyword evidence="1" id="KW-0808">Transferase</keyword>
<dbReference type="GO" id="GO:0006506">
    <property type="term" value="P:GPI anchor biosynthetic process"/>
    <property type="evidence" value="ECO:0007669"/>
    <property type="project" value="UniProtKB-UniPathway"/>
</dbReference>
<keyword evidence="1" id="KW-1133">Transmembrane helix</keyword>
<keyword evidence="1" id="KW-0256">Endoplasmic reticulum</keyword>
<evidence type="ECO:0000313" key="3">
    <source>
        <dbReference type="Proteomes" id="UP000663889"/>
    </source>
</evidence>
<dbReference type="Proteomes" id="UP000663889">
    <property type="component" value="Unassembled WGS sequence"/>
</dbReference>
<dbReference type="GO" id="GO:0051377">
    <property type="term" value="F:mannose-ethanolamine phosphotransferase activity"/>
    <property type="evidence" value="ECO:0007669"/>
    <property type="project" value="UniProtKB-UniRule"/>
</dbReference>
<comment type="similarity">
    <text evidence="1">Belongs to the PIGG/PIGN/PIGO family. PIGN subfamily.</text>
</comment>
<dbReference type="InterPro" id="IPR007070">
    <property type="entry name" value="GPI_EtnP_transferase_1"/>
</dbReference>
<protein>
    <recommendedName>
        <fullName evidence="1">GPI ethanolamine phosphate transferase 1</fullName>
        <ecNumber evidence="1">2.-.-.-</ecNumber>
    </recommendedName>
</protein>
<comment type="function">
    <text evidence="1">Ethanolamine phosphate transferase involved in glycosylphosphatidylinositol-anchor biosynthesis. Transfers ethanolamine phosphate to the first alpha-1,4-linked mannose of the glycosylphosphatidylinositol precursor of GPI-anchor.</text>
</comment>
<dbReference type="PANTHER" id="PTHR12250:SF0">
    <property type="entry name" value="GPI ETHANOLAMINE PHOSPHATE TRANSFERASE 1"/>
    <property type="match status" value="1"/>
</dbReference>
<reference evidence="2" key="1">
    <citation type="submission" date="2021-02" db="EMBL/GenBank/DDBJ databases">
        <authorList>
            <person name="Nowell W R."/>
        </authorList>
    </citation>
    <scope>NUCLEOTIDE SEQUENCE</scope>
</reference>
<gene>
    <name evidence="2" type="ORF">SEV965_LOCUS33879</name>
</gene>
<keyword evidence="1" id="KW-0812">Transmembrane</keyword>
<dbReference type="GO" id="GO:0005789">
    <property type="term" value="C:endoplasmic reticulum membrane"/>
    <property type="evidence" value="ECO:0007669"/>
    <property type="project" value="UniProtKB-SubCell"/>
</dbReference>